<feature type="domain" description="PH" evidence="5">
    <location>
        <begin position="241"/>
        <end position="338"/>
    </location>
</feature>
<name>A0A8J4PYP0_9MYCE</name>
<dbReference type="InterPro" id="IPR001849">
    <property type="entry name" value="PH_domain"/>
</dbReference>
<protein>
    <recommendedName>
        <fullName evidence="8">Pleckstrin domain-containing protein</fullName>
    </recommendedName>
</protein>
<gene>
    <name evidence="6" type="ORF">CYY_003721</name>
</gene>
<dbReference type="PROSITE" id="PS50003">
    <property type="entry name" value="PH_DOMAIN"/>
    <property type="match status" value="1"/>
</dbReference>
<dbReference type="EMBL" id="AJWJ01000120">
    <property type="protein sequence ID" value="KAF2074982.1"/>
    <property type="molecule type" value="Genomic_DNA"/>
</dbReference>
<evidence type="ECO:0000259" key="5">
    <source>
        <dbReference type="PROSITE" id="PS50003"/>
    </source>
</evidence>
<evidence type="ECO:0000259" key="4">
    <source>
        <dbReference type="PROSITE" id="PS50002"/>
    </source>
</evidence>
<organism evidence="6 7">
    <name type="scientific">Polysphondylium violaceum</name>
    <dbReference type="NCBI Taxonomy" id="133409"/>
    <lineage>
        <taxon>Eukaryota</taxon>
        <taxon>Amoebozoa</taxon>
        <taxon>Evosea</taxon>
        <taxon>Eumycetozoa</taxon>
        <taxon>Dictyostelia</taxon>
        <taxon>Dictyosteliales</taxon>
        <taxon>Dictyosteliaceae</taxon>
        <taxon>Polysphondylium</taxon>
    </lineage>
</organism>
<keyword evidence="1 2" id="KW-0728">SH3 domain</keyword>
<dbReference type="Pfam" id="PF14604">
    <property type="entry name" value="SH3_9"/>
    <property type="match status" value="1"/>
</dbReference>
<feature type="domain" description="SH3" evidence="4">
    <location>
        <begin position="5"/>
        <end position="72"/>
    </location>
</feature>
<evidence type="ECO:0000256" key="1">
    <source>
        <dbReference type="ARBA" id="ARBA00022443"/>
    </source>
</evidence>
<dbReference type="OrthoDB" id="19605at2759"/>
<feature type="compositionally biased region" description="Low complexity" evidence="3">
    <location>
        <begin position="142"/>
        <end position="163"/>
    </location>
</feature>
<comment type="caution">
    <text evidence="6">The sequence shown here is derived from an EMBL/GenBank/DDBJ whole genome shotgun (WGS) entry which is preliminary data.</text>
</comment>
<dbReference type="PANTHER" id="PTHR14336:SF8">
    <property type="entry name" value="PROTEIN OPY1"/>
    <property type="match status" value="1"/>
</dbReference>
<dbReference type="Gene3D" id="2.30.30.40">
    <property type="entry name" value="SH3 Domains"/>
    <property type="match status" value="1"/>
</dbReference>
<dbReference type="Gene3D" id="2.30.29.30">
    <property type="entry name" value="Pleckstrin-homology domain (PH domain)/Phosphotyrosine-binding domain (PTB)"/>
    <property type="match status" value="1"/>
</dbReference>
<dbReference type="PRINTS" id="PR00452">
    <property type="entry name" value="SH3DOMAIN"/>
</dbReference>
<evidence type="ECO:0008006" key="8">
    <source>
        <dbReference type="Google" id="ProtNLM"/>
    </source>
</evidence>
<evidence type="ECO:0000256" key="3">
    <source>
        <dbReference type="SAM" id="MobiDB-lite"/>
    </source>
</evidence>
<dbReference type="AlphaFoldDB" id="A0A8J4PYP0"/>
<dbReference type="InterPro" id="IPR011993">
    <property type="entry name" value="PH-like_dom_sf"/>
</dbReference>
<evidence type="ECO:0000313" key="7">
    <source>
        <dbReference type="Proteomes" id="UP000695562"/>
    </source>
</evidence>
<keyword evidence="7" id="KW-1185">Reference proteome</keyword>
<dbReference type="CDD" id="cd00174">
    <property type="entry name" value="SH3"/>
    <property type="match status" value="1"/>
</dbReference>
<dbReference type="PROSITE" id="PS50002">
    <property type="entry name" value="SH3"/>
    <property type="match status" value="1"/>
</dbReference>
<dbReference type="PANTHER" id="PTHR14336">
    <property type="entry name" value="TANDEM PH DOMAIN CONTAINING PROTEIN"/>
    <property type="match status" value="1"/>
</dbReference>
<sequence length="339" mass="38627">MNHNSKLPKGIALYRYDATEDEELSLEEGDIVDIEEESDDGWWKGYIINKKPTQLVRKEGIFPYNYVKKLSKAEFHQYNKSFSNGGATPTPNINSSNSSSSNSSINKNEDNSNSNNNNNNNNCKIEETATSTSTLPKTSDESSTSTISIPPITNNSTLENNNSNSIEQQNNLLYQMKDFPEDHIIASLSDPLEKRNTGSPTMNRYSDDNEQFQKQQLELAQKQQQQEQPPQNFGITIQLNDIAKQGYLIKKGHIRRNWNVRWFQLRRNILTYSKTPTEPKLSGTLTLTKETEVDIATNMKRTNCFQIKIPQDNLVFYCSAQSADDMESWIQALNQAKAF</sequence>
<proteinExistence type="predicted"/>
<evidence type="ECO:0000256" key="2">
    <source>
        <dbReference type="PROSITE-ProRule" id="PRU00192"/>
    </source>
</evidence>
<dbReference type="InterPro" id="IPR051707">
    <property type="entry name" value="PI-Interact_SigTrans_Reg"/>
</dbReference>
<dbReference type="SMART" id="SM00233">
    <property type="entry name" value="PH"/>
    <property type="match status" value="1"/>
</dbReference>
<feature type="compositionally biased region" description="Polar residues" evidence="3">
    <location>
        <begin position="82"/>
        <end position="91"/>
    </location>
</feature>
<dbReference type="Pfam" id="PF00169">
    <property type="entry name" value="PH"/>
    <property type="match status" value="1"/>
</dbReference>
<accession>A0A8J4PYP0</accession>
<dbReference type="SUPFAM" id="SSF50044">
    <property type="entry name" value="SH3-domain"/>
    <property type="match status" value="1"/>
</dbReference>
<dbReference type="InterPro" id="IPR001452">
    <property type="entry name" value="SH3_domain"/>
</dbReference>
<dbReference type="InterPro" id="IPR036028">
    <property type="entry name" value="SH3-like_dom_sf"/>
</dbReference>
<feature type="compositionally biased region" description="Low complexity" evidence="3">
    <location>
        <begin position="92"/>
        <end position="122"/>
    </location>
</feature>
<reference evidence="6" key="1">
    <citation type="submission" date="2020-01" db="EMBL/GenBank/DDBJ databases">
        <title>Development of genomics and gene disruption for Polysphondylium violaceum indicates a role for the polyketide synthase stlB in stalk morphogenesis.</title>
        <authorList>
            <person name="Narita B."/>
            <person name="Kawabe Y."/>
            <person name="Kin K."/>
            <person name="Saito T."/>
            <person name="Gibbs R."/>
            <person name="Kuspa A."/>
            <person name="Muzny D."/>
            <person name="Queller D."/>
            <person name="Richards S."/>
            <person name="Strassman J."/>
            <person name="Sucgang R."/>
            <person name="Worley K."/>
            <person name="Schaap P."/>
        </authorList>
    </citation>
    <scope>NUCLEOTIDE SEQUENCE</scope>
    <source>
        <strain evidence="6">QSvi11</strain>
    </source>
</reference>
<dbReference type="Proteomes" id="UP000695562">
    <property type="component" value="Unassembled WGS sequence"/>
</dbReference>
<dbReference type="GO" id="GO:0005547">
    <property type="term" value="F:phosphatidylinositol-3,4,5-trisphosphate binding"/>
    <property type="evidence" value="ECO:0007669"/>
    <property type="project" value="UniProtKB-ARBA"/>
</dbReference>
<dbReference type="SMART" id="SM00326">
    <property type="entry name" value="SH3"/>
    <property type="match status" value="1"/>
</dbReference>
<feature type="compositionally biased region" description="Polar residues" evidence="3">
    <location>
        <begin position="128"/>
        <end position="137"/>
    </location>
</feature>
<feature type="region of interest" description="Disordered" evidence="3">
    <location>
        <begin position="82"/>
        <end position="163"/>
    </location>
</feature>
<evidence type="ECO:0000313" key="6">
    <source>
        <dbReference type="EMBL" id="KAF2074982.1"/>
    </source>
</evidence>
<feature type="region of interest" description="Disordered" evidence="3">
    <location>
        <begin position="190"/>
        <end position="212"/>
    </location>
</feature>
<dbReference type="FunFam" id="2.30.29.30:FF:000286">
    <property type="entry name" value="PH-protein kinase domain containing protein"/>
    <property type="match status" value="1"/>
</dbReference>
<dbReference type="SUPFAM" id="SSF50729">
    <property type="entry name" value="PH domain-like"/>
    <property type="match status" value="1"/>
</dbReference>